<dbReference type="PANTHER" id="PTHR21137:SF35">
    <property type="entry name" value="ODORANT RECEPTOR 19A-RELATED"/>
    <property type="match status" value="1"/>
</dbReference>
<protein>
    <recommendedName>
        <fullName evidence="10">Odorant receptor</fullName>
    </recommendedName>
</protein>
<organism evidence="11 12">
    <name type="scientific">Exocentrus adspersus</name>
    <dbReference type="NCBI Taxonomy" id="1586481"/>
    <lineage>
        <taxon>Eukaryota</taxon>
        <taxon>Metazoa</taxon>
        <taxon>Ecdysozoa</taxon>
        <taxon>Arthropoda</taxon>
        <taxon>Hexapoda</taxon>
        <taxon>Insecta</taxon>
        <taxon>Pterygota</taxon>
        <taxon>Neoptera</taxon>
        <taxon>Endopterygota</taxon>
        <taxon>Coleoptera</taxon>
        <taxon>Polyphaga</taxon>
        <taxon>Cucujiformia</taxon>
        <taxon>Chrysomeloidea</taxon>
        <taxon>Cerambycidae</taxon>
        <taxon>Lamiinae</taxon>
        <taxon>Acanthocinini</taxon>
        <taxon>Exocentrus</taxon>
    </lineage>
</organism>
<evidence type="ECO:0000256" key="7">
    <source>
        <dbReference type="ARBA" id="ARBA00023136"/>
    </source>
</evidence>
<reference evidence="11 12" key="1">
    <citation type="journal article" date="2023" name="Insect Mol. Biol.">
        <title>Genome sequencing provides insights into the evolution of gene families encoding plant cell wall-degrading enzymes in longhorned beetles.</title>
        <authorList>
            <person name="Shin N.R."/>
            <person name="Okamura Y."/>
            <person name="Kirsch R."/>
            <person name="Pauchet Y."/>
        </authorList>
    </citation>
    <scope>NUCLEOTIDE SEQUENCE [LARGE SCALE GENOMIC DNA]</scope>
    <source>
        <strain evidence="11">EAD_L_NR</strain>
    </source>
</reference>
<dbReference type="AlphaFoldDB" id="A0AAV8VJW9"/>
<keyword evidence="9 10" id="KW-0807">Transducer</keyword>
<sequence>MKYETNINSSYPTNFFYINEIILVISGLRFPNKNVHALKRILYCLYSFSLYGTALTFFVLEVLKLSDTVKDPAKFFSHIGLLFTHIVGILKACLLYFGRSRIENVMEALQNQNFHYESFEQFLPALKLHKSKRRSAGVTILVCFLFWYSMAGLSAFASAWTSITMNVKGQHFEGNVTCYDFLPFYFQIPFPTETKSQCEHAFTFMVVALCAFAWYIASHDAMFCTLIYCLKTQLDILSEAIKTIRGRTLKKLFFPTNFAILHDKDCPVLEKALYKELNHCIKHLMSLLEASNDLETIFTYITLSQTVGSILIISSCLFVAATSSKASTSSTERRLLSEDAQSNQHGSDDAAAAVAVVPMSAAPIAGTSGTLSSPTLRSSTPPLTLQQQIVQLRKELREFKESQVPIKSPIFFSQAEYFLCILLQLWLICRFGNEITFSVCRGSFSYFTVFKSIR</sequence>
<evidence type="ECO:0000256" key="2">
    <source>
        <dbReference type="ARBA" id="ARBA00022475"/>
    </source>
</evidence>
<evidence type="ECO:0000256" key="9">
    <source>
        <dbReference type="ARBA" id="ARBA00023224"/>
    </source>
</evidence>
<dbReference type="InterPro" id="IPR004117">
    <property type="entry name" value="7tm6_olfct_rcpt"/>
</dbReference>
<comment type="caution">
    <text evidence="10">Lacks conserved residue(s) required for the propagation of feature annotation.</text>
</comment>
<dbReference type="Proteomes" id="UP001159042">
    <property type="component" value="Unassembled WGS sequence"/>
</dbReference>
<comment type="caution">
    <text evidence="11">The sequence shown here is derived from an EMBL/GenBank/DDBJ whole genome shotgun (WGS) entry which is preliminary data.</text>
</comment>
<keyword evidence="2" id="KW-1003">Cell membrane</keyword>
<evidence type="ECO:0000313" key="12">
    <source>
        <dbReference type="Proteomes" id="UP001159042"/>
    </source>
</evidence>
<comment type="similarity">
    <text evidence="10">Belongs to the insect chemoreceptor superfamily. Heteromeric odorant receptor channel (TC 1.A.69) family.</text>
</comment>
<evidence type="ECO:0000256" key="10">
    <source>
        <dbReference type="RuleBase" id="RU351113"/>
    </source>
</evidence>
<gene>
    <name evidence="11" type="ORF">NQ315_015969</name>
</gene>
<keyword evidence="5 10" id="KW-0552">Olfaction</keyword>
<feature type="transmembrane region" description="Helical" evidence="10">
    <location>
        <begin position="75"/>
        <end position="97"/>
    </location>
</feature>
<keyword evidence="8 10" id="KW-0675">Receptor</keyword>
<dbReference type="GO" id="GO:0004984">
    <property type="term" value="F:olfactory receptor activity"/>
    <property type="evidence" value="ECO:0007669"/>
    <property type="project" value="InterPro"/>
</dbReference>
<evidence type="ECO:0000256" key="5">
    <source>
        <dbReference type="ARBA" id="ARBA00022725"/>
    </source>
</evidence>
<keyword evidence="4 10" id="KW-0812">Transmembrane</keyword>
<keyword evidence="7 10" id="KW-0472">Membrane</keyword>
<keyword evidence="3 10" id="KW-0716">Sensory transduction</keyword>
<feature type="transmembrane region" description="Helical" evidence="10">
    <location>
        <begin position="136"/>
        <end position="160"/>
    </location>
</feature>
<evidence type="ECO:0000256" key="8">
    <source>
        <dbReference type="ARBA" id="ARBA00023170"/>
    </source>
</evidence>
<dbReference type="GO" id="GO:0005886">
    <property type="term" value="C:plasma membrane"/>
    <property type="evidence" value="ECO:0007669"/>
    <property type="project" value="UniProtKB-SubCell"/>
</dbReference>
<dbReference type="GO" id="GO:0005549">
    <property type="term" value="F:odorant binding"/>
    <property type="evidence" value="ECO:0007669"/>
    <property type="project" value="InterPro"/>
</dbReference>
<feature type="transmembrane region" description="Helical" evidence="10">
    <location>
        <begin position="43"/>
        <end position="63"/>
    </location>
</feature>
<comment type="subcellular location">
    <subcellularLocation>
        <location evidence="1 10">Cell membrane</location>
        <topology evidence="1 10">Multi-pass membrane protein</topology>
    </subcellularLocation>
</comment>
<keyword evidence="12" id="KW-1185">Reference proteome</keyword>
<proteinExistence type="inferred from homology"/>
<dbReference type="Pfam" id="PF02949">
    <property type="entry name" value="7tm_6"/>
    <property type="match status" value="1"/>
</dbReference>
<dbReference type="PANTHER" id="PTHR21137">
    <property type="entry name" value="ODORANT RECEPTOR"/>
    <property type="match status" value="1"/>
</dbReference>
<feature type="transmembrane region" description="Helical" evidence="10">
    <location>
        <begin position="200"/>
        <end position="217"/>
    </location>
</feature>
<evidence type="ECO:0000256" key="4">
    <source>
        <dbReference type="ARBA" id="ARBA00022692"/>
    </source>
</evidence>
<keyword evidence="6 10" id="KW-1133">Transmembrane helix</keyword>
<name>A0AAV8VJW9_9CUCU</name>
<evidence type="ECO:0000256" key="6">
    <source>
        <dbReference type="ARBA" id="ARBA00022989"/>
    </source>
</evidence>
<evidence type="ECO:0000256" key="3">
    <source>
        <dbReference type="ARBA" id="ARBA00022606"/>
    </source>
</evidence>
<accession>A0AAV8VJW9</accession>
<evidence type="ECO:0000313" key="11">
    <source>
        <dbReference type="EMBL" id="KAJ8914196.1"/>
    </source>
</evidence>
<evidence type="ECO:0000256" key="1">
    <source>
        <dbReference type="ARBA" id="ARBA00004651"/>
    </source>
</evidence>
<dbReference type="EMBL" id="JANEYG010000078">
    <property type="protein sequence ID" value="KAJ8914196.1"/>
    <property type="molecule type" value="Genomic_DNA"/>
</dbReference>
<dbReference type="GO" id="GO:0007165">
    <property type="term" value="P:signal transduction"/>
    <property type="evidence" value="ECO:0007669"/>
    <property type="project" value="UniProtKB-KW"/>
</dbReference>